<protein>
    <recommendedName>
        <fullName evidence="3">Pectate lyase</fullName>
    </recommendedName>
</protein>
<accession>A0ABX9AHH2</accession>
<dbReference type="Proteomes" id="UP000825886">
    <property type="component" value="Chromosome"/>
</dbReference>
<reference evidence="1 2" key="1">
    <citation type="submission" date="2021-08" db="EMBL/GenBank/DDBJ databases">
        <title>Culture and genomic analysis of Symbiopectobacterium purcellii sp. nov. gen. nov., isolated from the leafhopper Empoasca decipiens.</title>
        <authorList>
            <person name="Nadal-Jimenez P."/>
            <person name="Siozios S."/>
            <person name="Halliday N."/>
            <person name="Camara M."/>
            <person name="Hurst G.D.D."/>
        </authorList>
    </citation>
    <scope>NUCLEOTIDE SEQUENCE [LARGE SCALE GENOMIC DNA]</scope>
    <source>
        <strain evidence="1 2">SyEd1</strain>
    </source>
</reference>
<name>A0ABX9AHH2_9ENTR</name>
<keyword evidence="2" id="KW-1185">Reference proteome</keyword>
<organism evidence="1 2">
    <name type="scientific">Symbiopectobacterium purcellii</name>
    <dbReference type="NCBI Taxonomy" id="2871826"/>
    <lineage>
        <taxon>Bacteria</taxon>
        <taxon>Pseudomonadati</taxon>
        <taxon>Pseudomonadota</taxon>
        <taxon>Gammaproteobacteria</taxon>
        <taxon>Enterobacterales</taxon>
        <taxon>Enterobacteriaceae</taxon>
    </lineage>
</organism>
<evidence type="ECO:0000313" key="2">
    <source>
        <dbReference type="Proteomes" id="UP000825886"/>
    </source>
</evidence>
<sequence>MKFRNVKATAIGFLHDSQFKNVTFDNVLNGAQAWSFGEGVSNVKLKDSVNDETITTTGSQTITRDAATQ</sequence>
<gene>
    <name evidence="1" type="ORF">K6K13_14415</name>
</gene>
<dbReference type="EMBL" id="CP081864">
    <property type="protein sequence ID" value="QZN94497.1"/>
    <property type="molecule type" value="Genomic_DNA"/>
</dbReference>
<proteinExistence type="predicted"/>
<evidence type="ECO:0000313" key="1">
    <source>
        <dbReference type="EMBL" id="QZN94497.1"/>
    </source>
</evidence>
<dbReference type="RefSeq" id="WP_222157618.1">
    <property type="nucleotide sequence ID" value="NZ_CP081864.1"/>
</dbReference>
<evidence type="ECO:0008006" key="3">
    <source>
        <dbReference type="Google" id="ProtNLM"/>
    </source>
</evidence>